<organism evidence="9 10">
    <name type="scientific">Chryseobacterium taiwanense</name>
    <dbReference type="NCBI Taxonomy" id="363331"/>
    <lineage>
        <taxon>Bacteria</taxon>
        <taxon>Pseudomonadati</taxon>
        <taxon>Bacteroidota</taxon>
        <taxon>Flavobacteriia</taxon>
        <taxon>Flavobacteriales</taxon>
        <taxon>Weeksellaceae</taxon>
        <taxon>Chryseobacterium group</taxon>
        <taxon>Chryseobacterium</taxon>
    </lineage>
</organism>
<comment type="similarity">
    <text evidence="7">Belongs to the DNA photolyase family.</text>
</comment>
<dbReference type="GO" id="GO:0003677">
    <property type="term" value="F:DNA binding"/>
    <property type="evidence" value="ECO:0007669"/>
    <property type="project" value="TreeGrafter"/>
</dbReference>
<reference evidence="9 10" key="1">
    <citation type="submission" date="2014-12" db="EMBL/GenBank/DDBJ databases">
        <title>Genome sequencing of Chryseobacterium taiwanense TPW19.</title>
        <authorList>
            <person name="Tan P.W."/>
            <person name="Chan K.-G."/>
        </authorList>
    </citation>
    <scope>NUCLEOTIDE SEQUENCE [LARGE SCALE GENOMIC DNA]</scope>
    <source>
        <strain evidence="9 10">TPW19</strain>
    </source>
</reference>
<dbReference type="GO" id="GO:0006950">
    <property type="term" value="P:response to stress"/>
    <property type="evidence" value="ECO:0007669"/>
    <property type="project" value="UniProtKB-ARBA"/>
</dbReference>
<evidence type="ECO:0000256" key="7">
    <source>
        <dbReference type="RuleBase" id="RU004182"/>
    </source>
</evidence>
<gene>
    <name evidence="9" type="ORF">RM51_11105</name>
</gene>
<sequence length="428" mass="50741">MEMDKINIFWFRRDLRLEDNAGLYHALKSGLKVMPVFIFDTEILDQLQDKSDKRVDYIQQALANLQRDLIDLKSGLTVYHGKPLDIFKSLTEEFEIDTVFCNRDYEPQAIKRDQQVKDFLHKKDIAFSDCKDQVIFEKNEILKSDKSPYTVFTPYSKIWKEALQSIETFAPDFNNLVHISNPKDIPSLEDIGFKKTEIMFTKPSLDLKIIKTYGQYRDFPSLDHTSHLGVALRFGTISVRECVQFALKHNETWLNELIWREFFMQILFHFPYVVTHCFKKKYENIHWRNNEEEFKAWCEGKTGYPIVDAGMRELNTTGFMHNRVRMITASFLTKHLLIDWRWGEAYFAQKLLDYDLSANNGNWQWVAGTGCDATPYFRIFNPEEQTKKFDKELKYIKKWLPNYDQPKPLVDHRLARERALEAYKKALD</sequence>
<feature type="binding site" evidence="5">
    <location>
        <position position="253"/>
    </location>
    <ligand>
        <name>FAD</name>
        <dbReference type="ChEBI" id="CHEBI:57692"/>
    </ligand>
</feature>
<dbReference type="InterPro" id="IPR036134">
    <property type="entry name" value="Crypto/Photolyase_FAD-like_sf"/>
</dbReference>
<comment type="caution">
    <text evidence="9">The sequence shown here is derived from an EMBL/GenBank/DDBJ whole genome shotgun (WGS) entry which is preliminary data.</text>
</comment>
<keyword evidence="4 7" id="KW-0157">Chromophore</keyword>
<evidence type="ECO:0000313" key="9">
    <source>
        <dbReference type="EMBL" id="KIC62730.1"/>
    </source>
</evidence>
<dbReference type="PANTHER" id="PTHR11455">
    <property type="entry name" value="CRYPTOCHROME"/>
    <property type="match status" value="1"/>
</dbReference>
<evidence type="ECO:0000259" key="8">
    <source>
        <dbReference type="PROSITE" id="PS51645"/>
    </source>
</evidence>
<evidence type="ECO:0000256" key="4">
    <source>
        <dbReference type="ARBA" id="ARBA00022991"/>
    </source>
</evidence>
<feature type="binding site" evidence="5">
    <location>
        <position position="213"/>
    </location>
    <ligand>
        <name>FAD</name>
        <dbReference type="ChEBI" id="CHEBI:57692"/>
    </ligand>
</feature>
<evidence type="ECO:0000256" key="6">
    <source>
        <dbReference type="PIRSR" id="PIRSR602081-2"/>
    </source>
</evidence>
<proteinExistence type="inferred from homology"/>
<protein>
    <submittedName>
        <fullName evidence="9">Deoxyribodipyrimidine photolyase</fullName>
    </submittedName>
</protein>
<feature type="domain" description="Photolyase/cryptochrome alpha/beta" evidence="8">
    <location>
        <begin position="5"/>
        <end position="135"/>
    </location>
</feature>
<dbReference type="GO" id="GO:0003904">
    <property type="term" value="F:deoxyribodipyrimidine photo-lyase activity"/>
    <property type="evidence" value="ECO:0007669"/>
    <property type="project" value="TreeGrafter"/>
</dbReference>
<feature type="site" description="Electron transfer via tryptophanyl radical" evidence="6">
    <location>
        <position position="363"/>
    </location>
</feature>
<dbReference type="InterPro" id="IPR036155">
    <property type="entry name" value="Crypto/Photolyase_N_sf"/>
</dbReference>
<dbReference type="PROSITE" id="PS00691">
    <property type="entry name" value="DNA_PHOTOLYASES_1_2"/>
    <property type="match status" value="1"/>
</dbReference>
<keyword evidence="3 5" id="KW-0274">FAD</keyword>
<dbReference type="InterPro" id="IPR005101">
    <property type="entry name" value="Cryptochr/Photolyase_FAD-bd"/>
</dbReference>
<dbReference type="PANTHER" id="PTHR11455:SF9">
    <property type="entry name" value="CRYPTOCHROME CIRCADIAN CLOCK 5 ISOFORM X1"/>
    <property type="match status" value="1"/>
</dbReference>
<dbReference type="Gene3D" id="1.10.579.10">
    <property type="entry name" value="DNA Cyclobutane Dipyrimidine Photolyase, subunit A, domain 3"/>
    <property type="match status" value="1"/>
</dbReference>
<dbReference type="PROSITE" id="PS51645">
    <property type="entry name" value="PHR_CRY_ALPHA_BETA"/>
    <property type="match status" value="1"/>
</dbReference>
<dbReference type="Pfam" id="PF00875">
    <property type="entry name" value="DNA_photolyase"/>
    <property type="match status" value="1"/>
</dbReference>
<keyword evidence="10" id="KW-1185">Reference proteome</keyword>
<evidence type="ECO:0000256" key="3">
    <source>
        <dbReference type="ARBA" id="ARBA00022827"/>
    </source>
</evidence>
<feature type="site" description="Electron transfer via tryptophanyl radical" evidence="6">
    <location>
        <position position="340"/>
    </location>
</feature>
<comment type="cofactor">
    <cofactor evidence="5">
        <name>FAD</name>
        <dbReference type="ChEBI" id="CHEBI:57692"/>
    </cofactor>
    <text evidence="5">Binds 1 FAD per subunit.</text>
</comment>
<dbReference type="InterPro" id="IPR014729">
    <property type="entry name" value="Rossmann-like_a/b/a_fold"/>
</dbReference>
<name>A0A0B4DEB2_9FLAO</name>
<keyword evidence="9" id="KW-0456">Lyase</keyword>
<dbReference type="PROSITE" id="PS00394">
    <property type="entry name" value="DNA_PHOTOLYASES_1_1"/>
    <property type="match status" value="1"/>
</dbReference>
<feature type="binding site" evidence="5">
    <location>
        <begin position="256"/>
        <end position="263"/>
    </location>
    <ligand>
        <name>FAD</name>
        <dbReference type="ChEBI" id="CHEBI:57692"/>
    </ligand>
</feature>
<feature type="binding site" evidence="5">
    <location>
        <begin position="353"/>
        <end position="355"/>
    </location>
    <ligand>
        <name>FAD</name>
        <dbReference type="ChEBI" id="CHEBI:57692"/>
    </ligand>
</feature>
<dbReference type="GO" id="GO:0071949">
    <property type="term" value="F:FAD binding"/>
    <property type="evidence" value="ECO:0007669"/>
    <property type="project" value="TreeGrafter"/>
</dbReference>
<dbReference type="OrthoDB" id="9772484at2"/>
<dbReference type="Pfam" id="PF03441">
    <property type="entry name" value="FAD_binding_7"/>
    <property type="match status" value="1"/>
</dbReference>
<keyword evidence="2 5" id="KW-0285">Flavoprotein</keyword>
<dbReference type="EMBL" id="JWTA01000008">
    <property type="protein sequence ID" value="KIC62730.1"/>
    <property type="molecule type" value="Genomic_DNA"/>
</dbReference>
<evidence type="ECO:0000256" key="2">
    <source>
        <dbReference type="ARBA" id="ARBA00022630"/>
    </source>
</evidence>
<dbReference type="GO" id="GO:0006139">
    <property type="term" value="P:nucleobase-containing compound metabolic process"/>
    <property type="evidence" value="ECO:0007669"/>
    <property type="project" value="UniProtKB-ARBA"/>
</dbReference>
<accession>A0A0B4DEB2</accession>
<dbReference type="SUPFAM" id="SSF52425">
    <property type="entry name" value="Cryptochrome/photolyase, N-terminal domain"/>
    <property type="match status" value="1"/>
</dbReference>
<evidence type="ECO:0000256" key="1">
    <source>
        <dbReference type="ARBA" id="ARBA00001932"/>
    </source>
</evidence>
<comment type="cofactor">
    <cofactor evidence="1">
        <name>(6R)-5,10-methylene-5,6,7,8-tetrahydrofolate</name>
        <dbReference type="ChEBI" id="CHEBI:15636"/>
    </cofactor>
</comment>
<dbReference type="AlphaFoldDB" id="A0A0B4DEB2"/>
<dbReference type="SUPFAM" id="SSF48173">
    <property type="entry name" value="Cryptochrome/photolyase FAD-binding domain"/>
    <property type="match status" value="1"/>
</dbReference>
<dbReference type="GO" id="GO:0009416">
    <property type="term" value="P:response to light stimulus"/>
    <property type="evidence" value="ECO:0007669"/>
    <property type="project" value="TreeGrafter"/>
</dbReference>
<evidence type="ECO:0000256" key="5">
    <source>
        <dbReference type="PIRSR" id="PIRSR602081-1"/>
    </source>
</evidence>
<dbReference type="STRING" id="363331.RM51_11105"/>
<feature type="site" description="Electron transfer via tryptophanyl radical" evidence="6">
    <location>
        <position position="287"/>
    </location>
</feature>
<dbReference type="Gene3D" id="3.40.50.620">
    <property type="entry name" value="HUPs"/>
    <property type="match status" value="1"/>
</dbReference>
<dbReference type="InterPro" id="IPR018394">
    <property type="entry name" value="DNA_photolyase_1_CS_C"/>
</dbReference>
<dbReference type="Gene3D" id="1.25.40.80">
    <property type="match status" value="1"/>
</dbReference>
<dbReference type="Proteomes" id="UP000031167">
    <property type="component" value="Unassembled WGS sequence"/>
</dbReference>
<dbReference type="InterPro" id="IPR006050">
    <property type="entry name" value="DNA_photolyase_N"/>
</dbReference>
<dbReference type="PRINTS" id="PR00147">
    <property type="entry name" value="DNAPHOTLYASE"/>
</dbReference>
<dbReference type="InterPro" id="IPR002081">
    <property type="entry name" value="Cryptochrome/DNA_photolyase_1"/>
</dbReference>
<evidence type="ECO:0000313" key="10">
    <source>
        <dbReference type="Proteomes" id="UP000031167"/>
    </source>
</evidence>